<evidence type="ECO:0000313" key="1">
    <source>
        <dbReference type="EMBL" id="TWU31792.1"/>
    </source>
</evidence>
<protein>
    <submittedName>
        <fullName evidence="1">Uncharacterized protein</fullName>
    </submittedName>
</protein>
<dbReference type="EMBL" id="SJPV01000015">
    <property type="protein sequence ID" value="TWU31792.1"/>
    <property type="molecule type" value="Genomic_DNA"/>
</dbReference>
<accession>A0A5C6D4G6</accession>
<dbReference type="Proteomes" id="UP000319143">
    <property type="component" value="Unassembled WGS sequence"/>
</dbReference>
<name>A0A5C6D4G6_9BACT</name>
<gene>
    <name evidence="1" type="ORF">Poly41_60270</name>
</gene>
<sequence length="152" mass="17497">MDGVLRPAWKDQLTDAKQDFQQFRIPVPYAAFAVASESPPYYVVSVRAYAGSISSRCESVFVNPPHASWPNQAMVRLGTTDFKRVMKDTTYRPQYDWNHEAANLHQQQLQIDQEVISDRTLPDDFSVYLQIGKMTYRGARPFAEDIVLNRNH</sequence>
<organism evidence="1 2">
    <name type="scientific">Novipirellula artificiosorum</name>
    <dbReference type="NCBI Taxonomy" id="2528016"/>
    <lineage>
        <taxon>Bacteria</taxon>
        <taxon>Pseudomonadati</taxon>
        <taxon>Planctomycetota</taxon>
        <taxon>Planctomycetia</taxon>
        <taxon>Pirellulales</taxon>
        <taxon>Pirellulaceae</taxon>
        <taxon>Novipirellula</taxon>
    </lineage>
</organism>
<keyword evidence="2" id="KW-1185">Reference proteome</keyword>
<reference evidence="1 2" key="1">
    <citation type="submission" date="2019-02" db="EMBL/GenBank/DDBJ databases">
        <title>Deep-cultivation of Planctomycetes and their phenomic and genomic characterization uncovers novel biology.</title>
        <authorList>
            <person name="Wiegand S."/>
            <person name="Jogler M."/>
            <person name="Boedeker C."/>
            <person name="Pinto D."/>
            <person name="Vollmers J."/>
            <person name="Rivas-Marin E."/>
            <person name="Kohn T."/>
            <person name="Peeters S.H."/>
            <person name="Heuer A."/>
            <person name="Rast P."/>
            <person name="Oberbeckmann S."/>
            <person name="Bunk B."/>
            <person name="Jeske O."/>
            <person name="Meyerdierks A."/>
            <person name="Storesund J.E."/>
            <person name="Kallscheuer N."/>
            <person name="Luecker S."/>
            <person name="Lage O.M."/>
            <person name="Pohl T."/>
            <person name="Merkel B.J."/>
            <person name="Hornburger P."/>
            <person name="Mueller R.-W."/>
            <person name="Bruemmer F."/>
            <person name="Labrenz M."/>
            <person name="Spormann A.M."/>
            <person name="Op Den Camp H."/>
            <person name="Overmann J."/>
            <person name="Amann R."/>
            <person name="Jetten M.S.M."/>
            <person name="Mascher T."/>
            <person name="Medema M.H."/>
            <person name="Devos D.P."/>
            <person name="Kaster A.-K."/>
            <person name="Ovreas L."/>
            <person name="Rohde M."/>
            <person name="Galperin M.Y."/>
            <person name="Jogler C."/>
        </authorList>
    </citation>
    <scope>NUCLEOTIDE SEQUENCE [LARGE SCALE GENOMIC DNA]</scope>
    <source>
        <strain evidence="1 2">Poly41</strain>
    </source>
</reference>
<proteinExistence type="predicted"/>
<comment type="caution">
    <text evidence="1">The sequence shown here is derived from an EMBL/GenBank/DDBJ whole genome shotgun (WGS) entry which is preliminary data.</text>
</comment>
<dbReference type="AlphaFoldDB" id="A0A5C6D4G6"/>
<evidence type="ECO:0000313" key="2">
    <source>
        <dbReference type="Proteomes" id="UP000319143"/>
    </source>
</evidence>